<evidence type="ECO:0000256" key="4">
    <source>
        <dbReference type="ARBA" id="ARBA00013179"/>
    </source>
</evidence>
<evidence type="ECO:0000256" key="9">
    <source>
        <dbReference type="SAM" id="SignalP"/>
    </source>
</evidence>
<dbReference type="KEGG" id="nvi:100678877"/>
<comment type="similarity">
    <text evidence="3 8">Belongs to the AB hydrolase superfamily. Lipase family.</text>
</comment>
<dbReference type="SMR" id="A0A7M7GGR5"/>
<dbReference type="OrthoDB" id="199913at2759"/>
<evidence type="ECO:0000313" key="12">
    <source>
        <dbReference type="Proteomes" id="UP000002358"/>
    </source>
</evidence>
<dbReference type="InterPro" id="IPR013818">
    <property type="entry name" value="Lipase"/>
</dbReference>
<dbReference type="PRINTS" id="PR00821">
    <property type="entry name" value="TAGLIPASE"/>
</dbReference>
<dbReference type="GO" id="GO:0005615">
    <property type="term" value="C:extracellular space"/>
    <property type="evidence" value="ECO:0007669"/>
    <property type="project" value="TreeGrafter"/>
</dbReference>
<dbReference type="InterPro" id="IPR000734">
    <property type="entry name" value="TAG_lipase"/>
</dbReference>
<dbReference type="AlphaFoldDB" id="A0A7M7GGR5"/>
<dbReference type="EnsemblMetazoa" id="XM_003424890">
    <property type="protein sequence ID" value="XP_003424938"/>
    <property type="gene ID" value="LOC100678877"/>
</dbReference>
<evidence type="ECO:0000313" key="11">
    <source>
        <dbReference type="EnsemblMetazoa" id="XP_003424938"/>
    </source>
</evidence>
<sequence>MMFKSLFTTTFLLLLVNTSVTFEITDLIPGSNNQSSETSKGKNPSNDNSTFDEISSQFSKLKSKTLNCFGIPVALFANIVEKLFTQETKAEDVRYYFYSRDISGNVTVRNDVDFDINNLPYKSNRKTVIITHGFMSSGTIDWVQEMKDAFLKLEDVNVIVVDWQKGSNTWNYVSASISTKIVGTEIAKLLSIVKGKILDSSPETKEFGSLYLVGHSLGSHISGHASYVLREQDKDEKIKFRLERITGLDPAQPCFTEADLSLKLDKTDAQYVDIIHTNAQNILLLGLGLPTQLGHADYYPNGGKIQLGCAKINTTFWDFLLLPVDIVKSSICSHGRSHELLTDSINTRISDECRFKGRKWNQKYENISALVKEGCEEDVCPEMGVNSIKYHPDKDGTYFVPTGDDVHYCHVSEVNRKHIKKQLENDEALKNNPVGKLVGHIL</sequence>
<dbReference type="CDD" id="cd00707">
    <property type="entry name" value="Pancreat_lipase_like"/>
    <property type="match status" value="1"/>
</dbReference>
<dbReference type="GO" id="GO:0016042">
    <property type="term" value="P:lipid catabolic process"/>
    <property type="evidence" value="ECO:0007669"/>
    <property type="project" value="TreeGrafter"/>
</dbReference>
<evidence type="ECO:0000259" key="10">
    <source>
        <dbReference type="Pfam" id="PF00151"/>
    </source>
</evidence>
<dbReference type="Proteomes" id="UP000002358">
    <property type="component" value="Chromosome 1"/>
</dbReference>
<proteinExistence type="inferred from homology"/>
<keyword evidence="12" id="KW-1185">Reference proteome</keyword>
<feature type="domain" description="Lipase" evidence="10">
    <location>
        <begin position="83"/>
        <end position="406"/>
    </location>
</feature>
<keyword evidence="9" id="KW-0732">Signal</keyword>
<feature type="chain" id="PRO_5029504866" description="phospholipase A1" evidence="9">
    <location>
        <begin position="22"/>
        <end position="442"/>
    </location>
</feature>
<comment type="subcellular location">
    <subcellularLocation>
        <location evidence="2">Secreted</location>
    </subcellularLocation>
</comment>
<dbReference type="InterPro" id="IPR033906">
    <property type="entry name" value="Lipase_N"/>
</dbReference>
<reference evidence="11" key="1">
    <citation type="submission" date="2021-01" db="UniProtKB">
        <authorList>
            <consortium name="EnsemblMetazoa"/>
        </authorList>
    </citation>
    <scope>IDENTIFICATION</scope>
</reference>
<evidence type="ECO:0000256" key="2">
    <source>
        <dbReference type="ARBA" id="ARBA00004613"/>
    </source>
</evidence>
<accession>A0A7M7GGR5</accession>
<dbReference type="RefSeq" id="XP_003424938.1">
    <property type="nucleotide sequence ID" value="XM_003424890.4"/>
</dbReference>
<keyword evidence="5" id="KW-0964">Secreted</keyword>
<protein>
    <recommendedName>
        <fullName evidence="4">phospholipase A1</fullName>
        <ecNumber evidence="4">3.1.1.32</ecNumber>
    </recommendedName>
</protein>
<evidence type="ECO:0000256" key="5">
    <source>
        <dbReference type="ARBA" id="ARBA00022525"/>
    </source>
</evidence>
<name>A0A7M7GGR5_NASVI</name>
<dbReference type="InterPro" id="IPR029058">
    <property type="entry name" value="AB_hydrolase_fold"/>
</dbReference>
<evidence type="ECO:0000256" key="1">
    <source>
        <dbReference type="ARBA" id="ARBA00000111"/>
    </source>
</evidence>
<organism evidence="11 12">
    <name type="scientific">Nasonia vitripennis</name>
    <name type="common">Parasitic wasp</name>
    <dbReference type="NCBI Taxonomy" id="7425"/>
    <lineage>
        <taxon>Eukaryota</taxon>
        <taxon>Metazoa</taxon>
        <taxon>Ecdysozoa</taxon>
        <taxon>Arthropoda</taxon>
        <taxon>Hexapoda</taxon>
        <taxon>Insecta</taxon>
        <taxon>Pterygota</taxon>
        <taxon>Neoptera</taxon>
        <taxon>Endopterygota</taxon>
        <taxon>Hymenoptera</taxon>
        <taxon>Apocrita</taxon>
        <taxon>Proctotrupomorpha</taxon>
        <taxon>Chalcidoidea</taxon>
        <taxon>Pteromalidae</taxon>
        <taxon>Pteromalinae</taxon>
        <taxon>Nasonia</taxon>
    </lineage>
</organism>
<comment type="catalytic activity">
    <reaction evidence="1">
        <text>a 1,2-diacyl-sn-glycero-3-phosphocholine + H2O = a 2-acyl-sn-glycero-3-phosphocholine + a fatty acid + H(+)</text>
        <dbReference type="Rhea" id="RHEA:18689"/>
        <dbReference type="ChEBI" id="CHEBI:15377"/>
        <dbReference type="ChEBI" id="CHEBI:15378"/>
        <dbReference type="ChEBI" id="CHEBI:28868"/>
        <dbReference type="ChEBI" id="CHEBI:57643"/>
        <dbReference type="ChEBI" id="CHEBI:57875"/>
        <dbReference type="EC" id="3.1.1.32"/>
    </reaction>
</comment>
<dbReference type="GO" id="GO:0008970">
    <property type="term" value="F:phospholipase A1 activity"/>
    <property type="evidence" value="ECO:0007669"/>
    <property type="project" value="UniProtKB-EC"/>
</dbReference>
<dbReference type="InParanoid" id="A0A7M7GGR5"/>
<dbReference type="PANTHER" id="PTHR11610">
    <property type="entry name" value="LIPASE"/>
    <property type="match status" value="1"/>
</dbReference>
<keyword evidence="7" id="KW-1015">Disulfide bond</keyword>
<evidence type="ECO:0000256" key="7">
    <source>
        <dbReference type="ARBA" id="ARBA00023157"/>
    </source>
</evidence>
<dbReference type="GeneID" id="100678877"/>
<evidence type="ECO:0000256" key="3">
    <source>
        <dbReference type="ARBA" id="ARBA00010701"/>
    </source>
</evidence>
<dbReference type="Gene3D" id="3.40.50.1820">
    <property type="entry name" value="alpha/beta hydrolase"/>
    <property type="match status" value="1"/>
</dbReference>
<dbReference type="EC" id="3.1.1.32" evidence="4"/>
<evidence type="ECO:0000256" key="8">
    <source>
        <dbReference type="RuleBase" id="RU004262"/>
    </source>
</evidence>
<dbReference type="Pfam" id="PF00151">
    <property type="entry name" value="Lipase"/>
    <property type="match status" value="1"/>
</dbReference>
<evidence type="ECO:0000256" key="6">
    <source>
        <dbReference type="ARBA" id="ARBA00022801"/>
    </source>
</evidence>
<feature type="signal peptide" evidence="9">
    <location>
        <begin position="1"/>
        <end position="21"/>
    </location>
</feature>
<dbReference type="SUPFAM" id="SSF53474">
    <property type="entry name" value="alpha/beta-Hydrolases"/>
    <property type="match status" value="1"/>
</dbReference>
<keyword evidence="6" id="KW-0378">Hydrolase</keyword>